<dbReference type="Pfam" id="PF13519">
    <property type="entry name" value="VWA_2"/>
    <property type="match status" value="1"/>
</dbReference>
<dbReference type="EMBL" id="CP036291">
    <property type="protein sequence ID" value="QDU87567.1"/>
    <property type="molecule type" value="Genomic_DNA"/>
</dbReference>
<proteinExistence type="predicted"/>
<evidence type="ECO:0000313" key="5">
    <source>
        <dbReference type="Proteomes" id="UP000317429"/>
    </source>
</evidence>
<feature type="domain" description="Aerotolerance regulator N-terminal" evidence="2">
    <location>
        <begin position="5"/>
        <end position="68"/>
    </location>
</feature>
<keyword evidence="1" id="KW-0472">Membrane</keyword>
<evidence type="ECO:0008006" key="6">
    <source>
        <dbReference type="Google" id="ProtNLM"/>
    </source>
</evidence>
<evidence type="ECO:0000256" key="1">
    <source>
        <dbReference type="SAM" id="Phobius"/>
    </source>
</evidence>
<accession>A0A518D7W2</accession>
<sequence length="738" mass="77364">MGWVAAAAAPIIIHLWMRHTHRETPWAAVRFLQAAIQRRARRLKLQEWVLLSIRTLLILLVVFAASKPFLERWGLLGASVRTHRMLVVDASMSMAMENDGVTPLDRARQLAAQLVDKSGSGDVFTLVEMTQSPRATLPSPVADRARVRRMLGAVEQAYGAAKIAEVLPVVKTTLETARAELRGIDRHEVLFFTDLARSSWDLTTAGGQADRLLTALAEEAQVNVVDTGVAGATNAAVTSIELVERLPTAGRPMTVRATLSAFGRGGGATVELLADGLPIAERQATLDPASAVTVEFAHRFDRPGIHTLEARLGSDALPPDDVRGLAIALQRQVSVLCVEGRRDDARLVSRALAPEGAADSAIRVEVVSDAQFDSTKLDRFSAVFFCNVPRFSEPSADRLAGFLQGGGGAAFFLGDLVDPANYRQVLGPIGADGAAPTTGPLSLNGPSLGVATALTSALLQAPATAGRPALLPALVGEAVSDPSYRLDPLDYKHPIAAPFEGRQRAGLLTTPVTRFFQLTPTPGVGEVALGLPSGAPLIVTGGGRGGGRVAVVATDGSLNSIDPATGGPWTAMPAWPSFLPIVRELLFDVAQSEQAAAVLPGQTLSGRLSGDAAGGPQGMDLSVLRPDGTQESIALPAGARQWRYPRTDRLGVYRIAAGDSSQSVGVGIVNADPAESDPQRIAAGSMPAGVNVSRVAASDDAPATIDQPAPVHRGLLYSALGLALLETVLASRWGRGGK</sequence>
<dbReference type="SUPFAM" id="SSF53300">
    <property type="entry name" value="vWA-like"/>
    <property type="match status" value="1"/>
</dbReference>
<dbReference type="Pfam" id="PF07584">
    <property type="entry name" value="BatA"/>
    <property type="match status" value="1"/>
</dbReference>
<dbReference type="SUPFAM" id="SSF52317">
    <property type="entry name" value="Class I glutamine amidotransferase-like"/>
    <property type="match status" value="1"/>
</dbReference>
<keyword evidence="1" id="KW-1133">Transmembrane helix</keyword>
<dbReference type="InterPro" id="IPR029062">
    <property type="entry name" value="Class_I_gatase-like"/>
</dbReference>
<evidence type="ECO:0000259" key="2">
    <source>
        <dbReference type="Pfam" id="PF07584"/>
    </source>
</evidence>
<dbReference type="InterPro" id="IPR036465">
    <property type="entry name" value="vWFA_dom_sf"/>
</dbReference>
<dbReference type="InterPro" id="IPR024163">
    <property type="entry name" value="Aerotolerance_reg_N"/>
</dbReference>
<dbReference type="PANTHER" id="PTHR37464">
    <property type="entry name" value="BLL2463 PROTEIN"/>
    <property type="match status" value="1"/>
</dbReference>
<feature type="domain" description="VWFA" evidence="3">
    <location>
        <begin position="85"/>
        <end position="194"/>
    </location>
</feature>
<keyword evidence="1" id="KW-0812">Transmembrane</keyword>
<keyword evidence="5" id="KW-1185">Reference proteome</keyword>
<organism evidence="4 5">
    <name type="scientific">Pirellulimonas nuda</name>
    <dbReference type="NCBI Taxonomy" id="2528009"/>
    <lineage>
        <taxon>Bacteria</taxon>
        <taxon>Pseudomonadati</taxon>
        <taxon>Planctomycetota</taxon>
        <taxon>Planctomycetia</taxon>
        <taxon>Pirellulales</taxon>
        <taxon>Lacipirellulaceae</taxon>
        <taxon>Pirellulimonas</taxon>
    </lineage>
</organism>
<reference evidence="4 5" key="1">
    <citation type="submission" date="2019-02" db="EMBL/GenBank/DDBJ databases">
        <title>Deep-cultivation of Planctomycetes and their phenomic and genomic characterization uncovers novel biology.</title>
        <authorList>
            <person name="Wiegand S."/>
            <person name="Jogler M."/>
            <person name="Boedeker C."/>
            <person name="Pinto D."/>
            <person name="Vollmers J."/>
            <person name="Rivas-Marin E."/>
            <person name="Kohn T."/>
            <person name="Peeters S.H."/>
            <person name="Heuer A."/>
            <person name="Rast P."/>
            <person name="Oberbeckmann S."/>
            <person name="Bunk B."/>
            <person name="Jeske O."/>
            <person name="Meyerdierks A."/>
            <person name="Storesund J.E."/>
            <person name="Kallscheuer N."/>
            <person name="Luecker S."/>
            <person name="Lage O.M."/>
            <person name="Pohl T."/>
            <person name="Merkel B.J."/>
            <person name="Hornburger P."/>
            <person name="Mueller R.-W."/>
            <person name="Bruemmer F."/>
            <person name="Labrenz M."/>
            <person name="Spormann A.M."/>
            <person name="Op den Camp H."/>
            <person name="Overmann J."/>
            <person name="Amann R."/>
            <person name="Jetten M.S.M."/>
            <person name="Mascher T."/>
            <person name="Medema M.H."/>
            <person name="Devos D.P."/>
            <person name="Kaster A.-K."/>
            <person name="Ovreas L."/>
            <person name="Rohde M."/>
            <person name="Galperin M.Y."/>
            <person name="Jogler C."/>
        </authorList>
    </citation>
    <scope>NUCLEOTIDE SEQUENCE [LARGE SCALE GENOMIC DNA]</scope>
    <source>
        <strain evidence="4 5">Pla175</strain>
    </source>
</reference>
<evidence type="ECO:0000259" key="3">
    <source>
        <dbReference type="Pfam" id="PF13519"/>
    </source>
</evidence>
<feature type="transmembrane region" description="Helical" evidence="1">
    <location>
        <begin position="48"/>
        <end position="66"/>
    </location>
</feature>
<dbReference type="Gene3D" id="3.40.50.410">
    <property type="entry name" value="von Willebrand factor, type A domain"/>
    <property type="match status" value="1"/>
</dbReference>
<dbReference type="AlphaFoldDB" id="A0A518D7W2"/>
<dbReference type="InterPro" id="IPR002035">
    <property type="entry name" value="VWF_A"/>
</dbReference>
<gene>
    <name evidence="4" type="ORF">Pla175_09320</name>
</gene>
<evidence type="ECO:0000313" key="4">
    <source>
        <dbReference type="EMBL" id="QDU87567.1"/>
    </source>
</evidence>
<protein>
    <recommendedName>
        <fullName evidence="6">VWFA domain-containing protein</fullName>
    </recommendedName>
</protein>
<dbReference type="KEGG" id="pnd:Pla175_09320"/>
<name>A0A518D7W2_9BACT</name>
<dbReference type="NCBIfam" id="TIGR02226">
    <property type="entry name" value="two_anch"/>
    <property type="match status" value="1"/>
</dbReference>
<dbReference type="PANTHER" id="PTHR37464:SF1">
    <property type="entry name" value="BLL2463 PROTEIN"/>
    <property type="match status" value="1"/>
</dbReference>
<dbReference type="Proteomes" id="UP000317429">
    <property type="component" value="Chromosome"/>
</dbReference>
<dbReference type="InterPro" id="IPR011933">
    <property type="entry name" value="Double_TM_dom"/>
</dbReference>